<sequence>MFRSRPVTENGDVRTVQEVDDRDVPDGHFGRDGTEWHSPSRVGVSGSCPVRQGTVIRGFDFSRLIF</sequence>
<gene>
    <name evidence="2" type="ORF">FH972_013815</name>
</gene>
<reference evidence="2 3" key="1">
    <citation type="submission" date="2019-06" db="EMBL/GenBank/DDBJ databases">
        <title>A chromosomal-level reference genome of Carpinus fangiana (Coryloideae, Betulaceae).</title>
        <authorList>
            <person name="Yang X."/>
            <person name="Wang Z."/>
            <person name="Zhang L."/>
            <person name="Hao G."/>
            <person name="Liu J."/>
            <person name="Yang Y."/>
        </authorList>
    </citation>
    <scope>NUCLEOTIDE SEQUENCE [LARGE SCALE GENOMIC DNA]</scope>
    <source>
        <strain evidence="2">Cfa_2016G</strain>
        <tissue evidence="2">Leaf</tissue>
    </source>
</reference>
<feature type="region of interest" description="Disordered" evidence="1">
    <location>
        <begin position="1"/>
        <end position="44"/>
    </location>
</feature>
<accession>A0A5N6RBE4</accession>
<feature type="compositionally biased region" description="Basic and acidic residues" evidence="1">
    <location>
        <begin position="11"/>
        <end position="35"/>
    </location>
</feature>
<keyword evidence="3" id="KW-1185">Reference proteome</keyword>
<evidence type="ECO:0000256" key="1">
    <source>
        <dbReference type="SAM" id="MobiDB-lite"/>
    </source>
</evidence>
<dbReference type="Proteomes" id="UP000327013">
    <property type="component" value="Chromosome 5"/>
</dbReference>
<dbReference type="AlphaFoldDB" id="A0A5N6RBE4"/>
<evidence type="ECO:0000313" key="2">
    <source>
        <dbReference type="EMBL" id="KAE8057098.1"/>
    </source>
</evidence>
<name>A0A5N6RBE4_9ROSI</name>
<protein>
    <submittedName>
        <fullName evidence="2">Uncharacterized protein</fullName>
    </submittedName>
</protein>
<dbReference type="EMBL" id="CM017325">
    <property type="protein sequence ID" value="KAE8057098.1"/>
    <property type="molecule type" value="Genomic_DNA"/>
</dbReference>
<proteinExistence type="predicted"/>
<evidence type="ECO:0000313" key="3">
    <source>
        <dbReference type="Proteomes" id="UP000327013"/>
    </source>
</evidence>
<organism evidence="2 3">
    <name type="scientific">Carpinus fangiana</name>
    <dbReference type="NCBI Taxonomy" id="176857"/>
    <lineage>
        <taxon>Eukaryota</taxon>
        <taxon>Viridiplantae</taxon>
        <taxon>Streptophyta</taxon>
        <taxon>Embryophyta</taxon>
        <taxon>Tracheophyta</taxon>
        <taxon>Spermatophyta</taxon>
        <taxon>Magnoliopsida</taxon>
        <taxon>eudicotyledons</taxon>
        <taxon>Gunneridae</taxon>
        <taxon>Pentapetalae</taxon>
        <taxon>rosids</taxon>
        <taxon>fabids</taxon>
        <taxon>Fagales</taxon>
        <taxon>Betulaceae</taxon>
        <taxon>Carpinus</taxon>
    </lineage>
</organism>